<proteinExistence type="predicted"/>
<dbReference type="EC" id="3.2.1.-" evidence="7"/>
<dbReference type="Proteomes" id="UP001231197">
    <property type="component" value="Unassembled WGS sequence"/>
</dbReference>
<comment type="caution">
    <text evidence="7">The sequence shown here is derived from an EMBL/GenBank/DDBJ whole genome shotgun (WGS) entry which is preliminary data.</text>
</comment>
<dbReference type="InterPro" id="IPR012939">
    <property type="entry name" value="Glyco_hydro_92"/>
</dbReference>
<dbReference type="Gene3D" id="3.30.2080.10">
    <property type="entry name" value="GH92 mannosidase domain"/>
    <property type="match status" value="1"/>
</dbReference>
<dbReference type="Gene3D" id="1.20.1050.60">
    <property type="entry name" value="alpha-1,2-mannosidase"/>
    <property type="match status" value="1"/>
</dbReference>
<feature type="domain" description="Glycosyl hydrolase family 92 N-terminal" evidence="6">
    <location>
        <begin position="28"/>
        <end position="248"/>
    </location>
</feature>
<comment type="subunit">
    <text evidence="2">Monomer.</text>
</comment>
<dbReference type="InterPro" id="IPR041371">
    <property type="entry name" value="GH92_N"/>
</dbReference>
<dbReference type="InterPro" id="IPR008928">
    <property type="entry name" value="6-hairpin_glycosidase_sf"/>
</dbReference>
<dbReference type="InterPro" id="IPR005887">
    <property type="entry name" value="GH92_a_mannosidase_put"/>
</dbReference>
<keyword evidence="7" id="KW-0326">Glycosidase</keyword>
<evidence type="ECO:0000259" key="6">
    <source>
        <dbReference type="Pfam" id="PF17678"/>
    </source>
</evidence>
<evidence type="ECO:0000259" key="5">
    <source>
        <dbReference type="Pfam" id="PF07971"/>
    </source>
</evidence>
<dbReference type="PROSITE" id="PS51257">
    <property type="entry name" value="PROKAR_LIPOPROTEIN"/>
    <property type="match status" value="1"/>
</dbReference>
<accession>A0ABT7ZUQ5</accession>
<reference evidence="7 8" key="1">
    <citation type="journal article" date="2023" name="Int. J. Syst. Evol. Microbiol.">
        <title>Winogradskyella bathintestinalis sp. nov., isolated from the intestine of the deep-sea loosejaw dragonfish, Malacosteus niger.</title>
        <authorList>
            <person name="Uniacke-Lowe S."/>
            <person name="Johnson C.N."/>
            <person name="Stanton C."/>
            <person name="Hill C."/>
            <person name="Ross P."/>
        </authorList>
    </citation>
    <scope>NUCLEOTIDE SEQUENCE [LARGE SCALE GENOMIC DNA]</scope>
    <source>
        <strain evidence="7 8">APC 3343</strain>
    </source>
</reference>
<dbReference type="Pfam" id="PF17678">
    <property type="entry name" value="Glyco_hydro_92N"/>
    <property type="match status" value="1"/>
</dbReference>
<protein>
    <submittedName>
        <fullName evidence="7">GH92 family glycosyl hydrolase</fullName>
        <ecNumber evidence="7">3.2.1.-</ecNumber>
    </submittedName>
</protein>
<dbReference type="GO" id="GO:0016798">
    <property type="term" value="F:hydrolase activity, acting on glycosyl bonds"/>
    <property type="evidence" value="ECO:0007669"/>
    <property type="project" value="UniProtKB-KW"/>
</dbReference>
<evidence type="ECO:0000256" key="2">
    <source>
        <dbReference type="ARBA" id="ARBA00011245"/>
    </source>
</evidence>
<keyword evidence="8" id="KW-1185">Reference proteome</keyword>
<dbReference type="Gene3D" id="2.70.98.10">
    <property type="match status" value="1"/>
</dbReference>
<comment type="cofactor">
    <cofactor evidence="1">
        <name>Ca(2+)</name>
        <dbReference type="ChEBI" id="CHEBI:29108"/>
    </cofactor>
</comment>
<sequence>MRSLNLCTVITVLFFSCATIKAQQYAQLVDTEIGSQGSGLGCGYNYIGASYPFGMVQFTPSFFSPQKGFVINQLSGAGCPHMGNVPVLPLNGTIEKSPDNMEGFKPYKTINEAHAGFLSVTMEDKTEAALTVNARSGIAKFKFNDDNDQGSVIIGSGISSTFTENAMIKITSNKTCEGFADGGEFCGTKTPYRIYFAIEFDREAKTKGTWIGNALLKESLHGYGKNSGAFFTFNTKDNSEVNYRIAISFVSVKNAKENLKASKLEGGFETYKNNAENVWNENLSKIAIETPNRDRSVQFYTHLYHALIHPNIVSDVNGEYMGADFQVYKTKGAAQYSSFSVWDTYRTQAQLLAMLYPKESSDMMQSLVDFADQSGGYGRWILANIETGIMQGDPTAILIANSYAFGATDFNLEDAYKHMKRGATIPLLRSQNQEIRPHLTEYIRDGHTFASMMLEYTSADFAIGQFALQALDNKADADFFIERSQYWKNIYNPKNNWLNSRYPNGKWKDIEHDWREATYKNYFWMVPYNLKGLIDTIGGNEVAEDRLDILFKRLDASYDEDWFAAGNEPDFQVPWIYNWTDEPYKTSEVIHRIFDEMYTSKPTGLPGNDDLGTMGAWYVYASMGLYPMIPGVAGFSINAPQFEKITLSLPDGKFTITGGSTNQHYIQSLKFNGKKQKTPWLDWKDIKSGGELDFKTAKKPNKNWAKNTISPSYN</sequence>
<name>A0ABT7ZUQ5_9FLAO</name>
<feature type="chain" id="PRO_5046351874" evidence="4">
    <location>
        <begin position="23"/>
        <end position="714"/>
    </location>
</feature>
<dbReference type="Pfam" id="PF07971">
    <property type="entry name" value="Glyco_hydro_92"/>
    <property type="match status" value="1"/>
</dbReference>
<dbReference type="InterPro" id="IPR050883">
    <property type="entry name" value="PNGase"/>
</dbReference>
<keyword evidence="4" id="KW-0732">Signal</keyword>
<dbReference type="EMBL" id="JASDDK010000002">
    <property type="protein sequence ID" value="MDN3492737.1"/>
    <property type="molecule type" value="Genomic_DNA"/>
</dbReference>
<dbReference type="SUPFAM" id="SSF48208">
    <property type="entry name" value="Six-hairpin glycosidases"/>
    <property type="match status" value="1"/>
</dbReference>
<evidence type="ECO:0000256" key="3">
    <source>
        <dbReference type="ARBA" id="ARBA00022837"/>
    </source>
</evidence>
<keyword evidence="7" id="KW-0378">Hydrolase</keyword>
<feature type="signal peptide" evidence="4">
    <location>
        <begin position="1"/>
        <end position="22"/>
    </location>
</feature>
<dbReference type="NCBIfam" id="TIGR01180">
    <property type="entry name" value="aman2_put"/>
    <property type="match status" value="1"/>
</dbReference>
<feature type="domain" description="Glycosyl hydrolase family 92" evidence="5">
    <location>
        <begin position="254"/>
        <end position="696"/>
    </location>
</feature>
<dbReference type="PANTHER" id="PTHR12143:SF39">
    <property type="entry name" value="SECRETED PROTEIN"/>
    <property type="match status" value="1"/>
</dbReference>
<dbReference type="InterPro" id="IPR014718">
    <property type="entry name" value="GH-type_carb-bd"/>
</dbReference>
<evidence type="ECO:0000313" key="8">
    <source>
        <dbReference type="Proteomes" id="UP001231197"/>
    </source>
</evidence>
<dbReference type="RefSeq" id="WP_290206418.1">
    <property type="nucleotide sequence ID" value="NZ_JASDDK010000002.1"/>
</dbReference>
<evidence type="ECO:0000256" key="4">
    <source>
        <dbReference type="SAM" id="SignalP"/>
    </source>
</evidence>
<keyword evidence="3" id="KW-0106">Calcium</keyword>
<evidence type="ECO:0000313" key="7">
    <source>
        <dbReference type="EMBL" id="MDN3492737.1"/>
    </source>
</evidence>
<dbReference type="Gene3D" id="1.20.1610.10">
    <property type="entry name" value="alpha-1,2-mannosidases domains"/>
    <property type="match status" value="1"/>
</dbReference>
<evidence type="ECO:0000256" key="1">
    <source>
        <dbReference type="ARBA" id="ARBA00001913"/>
    </source>
</evidence>
<organism evidence="7 8">
    <name type="scientific">Winogradskyella bathintestinalis</name>
    <dbReference type="NCBI Taxonomy" id="3035208"/>
    <lineage>
        <taxon>Bacteria</taxon>
        <taxon>Pseudomonadati</taxon>
        <taxon>Bacteroidota</taxon>
        <taxon>Flavobacteriia</taxon>
        <taxon>Flavobacteriales</taxon>
        <taxon>Flavobacteriaceae</taxon>
        <taxon>Winogradskyella</taxon>
    </lineage>
</organism>
<dbReference type="PANTHER" id="PTHR12143">
    <property type="entry name" value="PEPTIDE N-GLYCANASE PNGASE -RELATED"/>
    <property type="match status" value="1"/>
</dbReference>
<gene>
    <name evidence="7" type="ORF">QMA06_08390</name>
</gene>